<keyword evidence="2" id="KW-0175">Coiled coil</keyword>
<dbReference type="InterPro" id="IPR057982">
    <property type="entry name" value="TPR_NAA35"/>
</dbReference>
<evidence type="ECO:0000259" key="3">
    <source>
        <dbReference type="Pfam" id="PF25789"/>
    </source>
</evidence>
<protein>
    <recommendedName>
        <fullName evidence="1">Protein MAK10 homolog</fullName>
    </recommendedName>
</protein>
<gene>
    <name evidence="5" type="primary">LOC106476587</name>
</gene>
<dbReference type="Proteomes" id="UP000694941">
    <property type="component" value="Unplaced"/>
</dbReference>
<sequence>MVDVLRDAVRCFIKPPALQLKSTLLNNLQAKEYVEAFLSHCVRPFSCLLLTSGHNRARQRDKLAHLLEELAGLQDEADKVDAFLHNLSMKSENPCPHLACFGHWILYHTLRVMIQYVLSGFELELYSTHEYTYIFWYLYEFLYGWMVSALSRADNFLLEQEARCEQQQQKNRNAKKNKKKRKTRPHGREILLNQAFQNLCGGYYKAVAGFNLEGKLKRPCQEFDNEQVRYEHRFSPFNSVLTPPPVQYAQFKEMTDLSRFVPKPSVEELYLDSCKCFQHARMLIESVPDHNEEITAIMKVAKTNFVVMKLLLSGHKKQSKDPPDFDFSTHKNFPIIRIV</sequence>
<dbReference type="InterPro" id="IPR007244">
    <property type="entry name" value="Naa35_N"/>
</dbReference>
<proteinExistence type="predicted"/>
<name>A0ABM1C1P5_LIMPO</name>
<feature type="coiled-coil region" evidence="2">
    <location>
        <begin position="157"/>
        <end position="184"/>
    </location>
</feature>
<dbReference type="Pfam" id="PF25789">
    <property type="entry name" value="TPR_NAA35"/>
    <property type="match status" value="1"/>
</dbReference>
<dbReference type="GeneID" id="106476587"/>
<dbReference type="PANTHER" id="PTHR21373">
    <property type="entry name" value="GLUCOSE REPRESSIBLE PROTEIN MAK10"/>
    <property type="match status" value="1"/>
</dbReference>
<evidence type="ECO:0000313" key="5">
    <source>
        <dbReference type="RefSeq" id="XP_013792686.1"/>
    </source>
</evidence>
<dbReference type="RefSeq" id="XP_013792686.1">
    <property type="nucleotide sequence ID" value="XM_013937232.2"/>
</dbReference>
<dbReference type="PANTHER" id="PTHR21373:SF0">
    <property type="entry name" value="N-ALPHA-ACETYLTRANSFERASE 35, NATC AUXILIARY SUBUNIT"/>
    <property type="match status" value="1"/>
</dbReference>
<organism evidence="4 5">
    <name type="scientific">Limulus polyphemus</name>
    <name type="common">Atlantic horseshoe crab</name>
    <dbReference type="NCBI Taxonomy" id="6850"/>
    <lineage>
        <taxon>Eukaryota</taxon>
        <taxon>Metazoa</taxon>
        <taxon>Ecdysozoa</taxon>
        <taxon>Arthropoda</taxon>
        <taxon>Chelicerata</taxon>
        <taxon>Merostomata</taxon>
        <taxon>Xiphosura</taxon>
        <taxon>Limulidae</taxon>
        <taxon>Limulus</taxon>
    </lineage>
</organism>
<feature type="domain" description="NAA35-like TPR repeats" evidence="3">
    <location>
        <begin position="1"/>
        <end position="336"/>
    </location>
</feature>
<reference evidence="5" key="1">
    <citation type="submission" date="2025-08" db="UniProtKB">
        <authorList>
            <consortium name="RefSeq"/>
        </authorList>
    </citation>
    <scope>IDENTIFICATION</scope>
    <source>
        <tissue evidence="5">Muscle</tissue>
    </source>
</reference>
<keyword evidence="4" id="KW-1185">Reference proteome</keyword>
<evidence type="ECO:0000313" key="4">
    <source>
        <dbReference type="Proteomes" id="UP000694941"/>
    </source>
</evidence>
<accession>A0ABM1C1P5</accession>
<evidence type="ECO:0000256" key="2">
    <source>
        <dbReference type="SAM" id="Coils"/>
    </source>
</evidence>
<evidence type="ECO:0000256" key="1">
    <source>
        <dbReference type="ARBA" id="ARBA00030494"/>
    </source>
</evidence>